<evidence type="ECO:0000313" key="2">
    <source>
        <dbReference type="Proteomes" id="UP000320722"/>
    </source>
</evidence>
<dbReference type="AlphaFoldDB" id="A0A517W525"/>
<accession>A0A517W525</accession>
<protein>
    <submittedName>
        <fullName evidence="1">Uncharacterized protein</fullName>
    </submittedName>
</protein>
<sequence length="143" mass="16237">MYVNASFKLEDNPVFGKRTSLRLKCNHIKFRGTEGEGAPLPKRQPIPARNIQLDRLVAALDFLDVWNWKPKYDTSELGGKVYDGRSWSFSASIAGRECNTCGDNAYPSFEDAQKTSYKAERYAFLIMAVKSAFAIDEFANFDY</sequence>
<dbReference type="Proteomes" id="UP000320722">
    <property type="component" value="Chromosome"/>
</dbReference>
<evidence type="ECO:0000313" key="1">
    <source>
        <dbReference type="EMBL" id="QDU00347.1"/>
    </source>
</evidence>
<name>A0A517W525_9PLAN</name>
<organism evidence="1 2">
    <name type="scientific">Gimesia chilikensis</name>
    <dbReference type="NCBI Taxonomy" id="2605989"/>
    <lineage>
        <taxon>Bacteria</taxon>
        <taxon>Pseudomonadati</taxon>
        <taxon>Planctomycetota</taxon>
        <taxon>Planctomycetia</taxon>
        <taxon>Planctomycetales</taxon>
        <taxon>Planctomycetaceae</taxon>
        <taxon>Gimesia</taxon>
    </lineage>
</organism>
<gene>
    <name evidence="1" type="ORF">V6x_00200</name>
</gene>
<proteinExistence type="predicted"/>
<reference evidence="1 2" key="1">
    <citation type="submission" date="2019-02" db="EMBL/GenBank/DDBJ databases">
        <title>Deep-cultivation of Planctomycetes and their phenomic and genomic characterization uncovers novel biology.</title>
        <authorList>
            <person name="Wiegand S."/>
            <person name="Jogler M."/>
            <person name="Boedeker C."/>
            <person name="Pinto D."/>
            <person name="Vollmers J."/>
            <person name="Rivas-Marin E."/>
            <person name="Kohn T."/>
            <person name="Peeters S.H."/>
            <person name="Heuer A."/>
            <person name="Rast P."/>
            <person name="Oberbeckmann S."/>
            <person name="Bunk B."/>
            <person name="Jeske O."/>
            <person name="Meyerdierks A."/>
            <person name="Storesund J.E."/>
            <person name="Kallscheuer N."/>
            <person name="Luecker S."/>
            <person name="Lage O.M."/>
            <person name="Pohl T."/>
            <person name="Merkel B.J."/>
            <person name="Hornburger P."/>
            <person name="Mueller R.-W."/>
            <person name="Bruemmer F."/>
            <person name="Labrenz M."/>
            <person name="Spormann A.M."/>
            <person name="Op den Camp H."/>
            <person name="Overmann J."/>
            <person name="Amann R."/>
            <person name="Jetten M.S.M."/>
            <person name="Mascher T."/>
            <person name="Medema M.H."/>
            <person name="Devos D.P."/>
            <person name="Kaster A.-K."/>
            <person name="Ovreas L."/>
            <person name="Rohde M."/>
            <person name="Galperin M.Y."/>
            <person name="Jogler C."/>
        </authorList>
    </citation>
    <scope>NUCLEOTIDE SEQUENCE [LARGE SCALE GENOMIC DNA]</scope>
    <source>
        <strain evidence="1 2">V6</strain>
    </source>
</reference>
<dbReference type="EMBL" id="CP036347">
    <property type="protein sequence ID" value="QDU00347.1"/>
    <property type="molecule type" value="Genomic_DNA"/>
</dbReference>